<evidence type="ECO:0000256" key="6">
    <source>
        <dbReference type="SAM" id="MobiDB-lite"/>
    </source>
</evidence>
<comment type="similarity">
    <text evidence="1">Belongs to the paxM FAD-dependent monooxygenase family.</text>
</comment>
<dbReference type="PRINTS" id="PR00420">
    <property type="entry name" value="RNGMNOXGNASE"/>
</dbReference>
<feature type="compositionally biased region" description="Basic and acidic residues" evidence="6">
    <location>
        <begin position="384"/>
        <end position="396"/>
    </location>
</feature>
<organism evidence="8 9">
    <name type="scientific">Penicillium angulare</name>
    <dbReference type="NCBI Taxonomy" id="116970"/>
    <lineage>
        <taxon>Eukaryota</taxon>
        <taxon>Fungi</taxon>
        <taxon>Dikarya</taxon>
        <taxon>Ascomycota</taxon>
        <taxon>Pezizomycotina</taxon>
        <taxon>Eurotiomycetes</taxon>
        <taxon>Eurotiomycetidae</taxon>
        <taxon>Eurotiales</taxon>
        <taxon>Aspergillaceae</taxon>
        <taxon>Penicillium</taxon>
    </lineage>
</organism>
<sequence length="450" mass="49520">MSSPPLSISVAIIGGGLAGLMTAIGLSRAGHQVTVLEKSPVLGQIGAGIKMPPNATKIFKAWGLLEQLKGLSELPESATLRSYRGEELMRLDLRETMESKYDSPFLSVHRVDLHHLLAKTAEIEGAQTRLGVETLNISYDSDGHSGPIVELADGEHIHADLVLGADGERSFTRGILLNEGNILRDSGEHVYRVTVPIQEILDTADQGLHQLVNPPQINLWIGPGGNALTYRLKREQLFNIVLMQQHGRESEAPLAPQIISKNLVAQEFDKGWDPNFRKILDLTSTCTRWTLLESDIAPHWVDGKGQVALIGDAAHAMGPYAGQGAALAFEDAAVLSVLLARMTSLKQLPDVLTIYESIRTPRVRKMKQVTKDIRKKHSIPTGPRQEERDRQLREHSPLPGSAHFLADPVLQPWMFSYNALEEAEEAWSTFLRGEYPGTCGTWKLGRDGSL</sequence>
<dbReference type="Proteomes" id="UP001149165">
    <property type="component" value="Unassembled WGS sequence"/>
</dbReference>
<name>A0A9W9K0C6_9EURO</name>
<dbReference type="GO" id="GO:0004497">
    <property type="term" value="F:monooxygenase activity"/>
    <property type="evidence" value="ECO:0007669"/>
    <property type="project" value="UniProtKB-KW"/>
</dbReference>
<reference evidence="8" key="1">
    <citation type="submission" date="2022-11" db="EMBL/GenBank/DDBJ databases">
        <authorList>
            <person name="Petersen C."/>
        </authorList>
    </citation>
    <scope>NUCLEOTIDE SEQUENCE</scope>
    <source>
        <strain evidence="8">IBT 30069</strain>
    </source>
</reference>
<dbReference type="Gene3D" id="3.50.50.60">
    <property type="entry name" value="FAD/NAD(P)-binding domain"/>
    <property type="match status" value="1"/>
</dbReference>
<protein>
    <submittedName>
        <fullName evidence="8">FAD/NAD(P)-binding domain-containing protein</fullName>
    </submittedName>
</protein>
<dbReference type="PANTHER" id="PTHR13789">
    <property type="entry name" value="MONOOXYGENASE"/>
    <property type="match status" value="1"/>
</dbReference>
<evidence type="ECO:0000256" key="1">
    <source>
        <dbReference type="ARBA" id="ARBA00007992"/>
    </source>
</evidence>
<keyword evidence="3" id="KW-0274">FAD</keyword>
<dbReference type="GO" id="GO:0071949">
    <property type="term" value="F:FAD binding"/>
    <property type="evidence" value="ECO:0007669"/>
    <property type="project" value="InterPro"/>
</dbReference>
<keyword evidence="2" id="KW-0285">Flavoprotein</keyword>
<dbReference type="PANTHER" id="PTHR13789:SF147">
    <property type="entry name" value="PUTATIVE (AFU_ORTHOLOGUE AFUA_2G01950)-RELATED"/>
    <property type="match status" value="1"/>
</dbReference>
<dbReference type="Pfam" id="PF01494">
    <property type="entry name" value="FAD_binding_3"/>
    <property type="match status" value="1"/>
</dbReference>
<proteinExistence type="inferred from homology"/>
<gene>
    <name evidence="8" type="ORF">N7456_012115</name>
</gene>
<dbReference type="InterPro" id="IPR050493">
    <property type="entry name" value="FAD-dep_Monooxygenase_BioMet"/>
</dbReference>
<evidence type="ECO:0000256" key="2">
    <source>
        <dbReference type="ARBA" id="ARBA00022630"/>
    </source>
</evidence>
<dbReference type="AlphaFoldDB" id="A0A9W9K0C6"/>
<accession>A0A9W9K0C6</accession>
<reference evidence="8" key="2">
    <citation type="journal article" date="2023" name="IMA Fungus">
        <title>Comparative genomic study of the Penicillium genus elucidates a diverse pangenome and 15 lateral gene transfer events.</title>
        <authorList>
            <person name="Petersen C."/>
            <person name="Sorensen T."/>
            <person name="Nielsen M.R."/>
            <person name="Sondergaard T.E."/>
            <person name="Sorensen J.L."/>
            <person name="Fitzpatrick D.A."/>
            <person name="Frisvad J.C."/>
            <person name="Nielsen K.L."/>
        </authorList>
    </citation>
    <scope>NUCLEOTIDE SEQUENCE</scope>
    <source>
        <strain evidence="8">IBT 30069</strain>
    </source>
</reference>
<keyword evidence="5" id="KW-0503">Monooxygenase</keyword>
<evidence type="ECO:0000313" key="9">
    <source>
        <dbReference type="Proteomes" id="UP001149165"/>
    </source>
</evidence>
<evidence type="ECO:0000259" key="7">
    <source>
        <dbReference type="Pfam" id="PF01494"/>
    </source>
</evidence>
<evidence type="ECO:0000313" key="8">
    <source>
        <dbReference type="EMBL" id="KAJ5088499.1"/>
    </source>
</evidence>
<feature type="compositionally biased region" description="Basic residues" evidence="6">
    <location>
        <begin position="366"/>
        <end position="378"/>
    </location>
</feature>
<dbReference type="InterPro" id="IPR036188">
    <property type="entry name" value="FAD/NAD-bd_sf"/>
</dbReference>
<keyword evidence="9" id="KW-1185">Reference proteome</keyword>
<feature type="domain" description="FAD-binding" evidence="7">
    <location>
        <begin position="9"/>
        <end position="368"/>
    </location>
</feature>
<evidence type="ECO:0000256" key="3">
    <source>
        <dbReference type="ARBA" id="ARBA00022827"/>
    </source>
</evidence>
<feature type="region of interest" description="Disordered" evidence="6">
    <location>
        <begin position="366"/>
        <end position="398"/>
    </location>
</feature>
<evidence type="ECO:0000256" key="4">
    <source>
        <dbReference type="ARBA" id="ARBA00023002"/>
    </source>
</evidence>
<dbReference type="EMBL" id="JAPQKH010000007">
    <property type="protein sequence ID" value="KAJ5088499.1"/>
    <property type="molecule type" value="Genomic_DNA"/>
</dbReference>
<evidence type="ECO:0000256" key="5">
    <source>
        <dbReference type="ARBA" id="ARBA00023033"/>
    </source>
</evidence>
<keyword evidence="4" id="KW-0560">Oxidoreductase</keyword>
<dbReference type="SUPFAM" id="SSF51905">
    <property type="entry name" value="FAD/NAD(P)-binding domain"/>
    <property type="match status" value="1"/>
</dbReference>
<dbReference type="InterPro" id="IPR002938">
    <property type="entry name" value="FAD-bd"/>
</dbReference>
<dbReference type="OrthoDB" id="420606at2759"/>
<comment type="caution">
    <text evidence="8">The sequence shown here is derived from an EMBL/GenBank/DDBJ whole genome shotgun (WGS) entry which is preliminary data.</text>
</comment>